<reference evidence="4" key="1">
    <citation type="submission" date="2025-08" db="UniProtKB">
        <authorList>
            <consortium name="RefSeq"/>
        </authorList>
    </citation>
    <scope>IDENTIFICATION</scope>
    <source>
        <tissue evidence="4">Gonads</tissue>
    </source>
</reference>
<organism evidence="3 4">
    <name type="scientific">Sitophilus oryzae</name>
    <name type="common">Rice weevil</name>
    <name type="synonym">Curculio oryzae</name>
    <dbReference type="NCBI Taxonomy" id="7048"/>
    <lineage>
        <taxon>Eukaryota</taxon>
        <taxon>Metazoa</taxon>
        <taxon>Ecdysozoa</taxon>
        <taxon>Arthropoda</taxon>
        <taxon>Hexapoda</taxon>
        <taxon>Insecta</taxon>
        <taxon>Pterygota</taxon>
        <taxon>Neoptera</taxon>
        <taxon>Endopterygota</taxon>
        <taxon>Coleoptera</taxon>
        <taxon>Polyphaga</taxon>
        <taxon>Cucujiformia</taxon>
        <taxon>Curculionidae</taxon>
        <taxon>Dryophthorinae</taxon>
        <taxon>Sitophilus</taxon>
    </lineage>
</organism>
<name>A0A6J2XAG1_SITOR</name>
<dbReference type="InParanoid" id="A0A6J2XAG1"/>
<evidence type="ECO:0000313" key="3">
    <source>
        <dbReference type="Proteomes" id="UP000504635"/>
    </source>
</evidence>
<dbReference type="InterPro" id="IPR057191">
    <property type="entry name" value="DUF7869"/>
</dbReference>
<feature type="domain" description="DUF7869" evidence="2">
    <location>
        <begin position="645"/>
        <end position="746"/>
    </location>
</feature>
<dbReference type="Pfam" id="PF25273">
    <property type="entry name" value="DUF7869"/>
    <property type="match status" value="1"/>
</dbReference>
<keyword evidence="3" id="KW-1185">Reference proteome</keyword>
<feature type="region of interest" description="Disordered" evidence="1">
    <location>
        <begin position="518"/>
        <end position="540"/>
    </location>
</feature>
<proteinExistence type="predicted"/>
<gene>
    <name evidence="4" type="primary">LOC115876557</name>
</gene>
<sequence>MSERARRMVGVARSTLHKETLPLEFQTEPENRIVLDQGIEQDNTINSIMTSYEFIETEECSKEKFTENFISNQSIEDTNEDLELGKNSSVDRECVQEKPDHLSLDVNEPNLTKYLDISFNDSVEVDQGRPKEKSDYSTLTNENNLIQRSNVEATESFTVELDKECPTKLQIKRKCCTDVTNKKYRISPIHSNESDVDHTDSDPTYSQENYQIRYSFLNDILSTNFPVPENSLSSNSSSDNSSESSTDEENLQENIHKGRKRSRNPEKWKQIKAKKLRNSGKAYKSVSKSKKQIPERTMKSPCPEKCRLKCGDNIDTENRTAIFNSFWKLGDINKQRAFVGSCMKNIVPRYKYTNAERPRNANQAFYFTVNGLPIRVCKTFYKNTLDISDKMIRTVRIKMGENGFLQDDNRGKHNHHLQIDPLLKEDIKNHINSIPRIDSHYVRSTTEREYIDGSKTITQLYKDFEEDQKSKKKGAGKYWIYYNIFTRDFNIGFHQPKKDQCDQCLSYLNAQGTSKENLEEEYRNHLQEKDLSRTEKKQDRSEISDNKKVVVYDLQAVLQCPRGDTSAFYYKSKLNSYNLTLVELEKIEDNAKKHHAYKDVHCFYSNETEGKRGAIEIGTCILKYFDTIFSCNPHLHETGLDIAFYSDNCCGQNKNKFIASLYLCAINRYNIKSLTHKFLIKGHTQNEGDNVHSLIEKEVKRNLKSGPIYTPHQYVTIIKNAKKSKPSFNVHELSHECFLDIKKLQEDLGCNFREDVRGNVLSWNKIKSLKFIKDKPYSFFYRTSYSDDYTEVVVRSQRRKMKAIEKLQLGLVYPTKLELGENKKKDLRDLVSKNLIPSFYSDFFNSIL</sequence>
<dbReference type="Proteomes" id="UP000504635">
    <property type="component" value="Unplaced"/>
</dbReference>
<dbReference type="KEGG" id="soy:115876557"/>
<dbReference type="AlphaFoldDB" id="A0A6J2XAG1"/>
<evidence type="ECO:0000256" key="1">
    <source>
        <dbReference type="SAM" id="MobiDB-lite"/>
    </source>
</evidence>
<protein>
    <submittedName>
        <fullName evidence="4">Uncharacterized protein LOC115876557</fullName>
    </submittedName>
</protein>
<evidence type="ECO:0000313" key="4">
    <source>
        <dbReference type="RefSeq" id="XP_030748227.1"/>
    </source>
</evidence>
<feature type="compositionally biased region" description="Low complexity" evidence="1">
    <location>
        <begin position="229"/>
        <end position="244"/>
    </location>
</feature>
<dbReference type="PANTHER" id="PTHR10773">
    <property type="entry name" value="DNA-DIRECTED RNA POLYMERASES I, II, AND III SUBUNIT RPABC2"/>
    <property type="match status" value="1"/>
</dbReference>
<dbReference type="RefSeq" id="XP_030748227.1">
    <property type="nucleotide sequence ID" value="XM_030892367.1"/>
</dbReference>
<dbReference type="GeneID" id="115876557"/>
<feature type="region of interest" description="Disordered" evidence="1">
    <location>
        <begin position="228"/>
        <end position="299"/>
    </location>
</feature>
<evidence type="ECO:0000259" key="2">
    <source>
        <dbReference type="Pfam" id="PF25273"/>
    </source>
</evidence>
<accession>A0A6J2XAG1</accession>
<dbReference type="PANTHER" id="PTHR10773:SF19">
    <property type="match status" value="1"/>
</dbReference>
<dbReference type="OrthoDB" id="434783at2759"/>